<evidence type="ECO:0000313" key="7">
    <source>
        <dbReference type="Proteomes" id="UP001595740"/>
    </source>
</evidence>
<keyword evidence="4" id="KW-0804">Transcription</keyword>
<name>A0ABV7RPR7_9GAMM</name>
<dbReference type="RefSeq" id="WP_386757297.1">
    <property type="nucleotide sequence ID" value="NZ_JBHRXK010000001.1"/>
</dbReference>
<dbReference type="InterPro" id="IPR039425">
    <property type="entry name" value="RNA_pol_sigma-70-like"/>
</dbReference>
<dbReference type="SUPFAM" id="SSF88659">
    <property type="entry name" value="Sigma3 and sigma4 domains of RNA polymerase sigma factors"/>
    <property type="match status" value="1"/>
</dbReference>
<dbReference type="Gene3D" id="1.10.1740.10">
    <property type="match status" value="1"/>
</dbReference>
<evidence type="ECO:0000256" key="2">
    <source>
        <dbReference type="ARBA" id="ARBA00023015"/>
    </source>
</evidence>
<dbReference type="SUPFAM" id="SSF88946">
    <property type="entry name" value="Sigma2 domain of RNA polymerase sigma factors"/>
    <property type="match status" value="1"/>
</dbReference>
<feature type="domain" description="RNA polymerase sigma factor 70 region 4 type 2" evidence="5">
    <location>
        <begin position="137"/>
        <end position="186"/>
    </location>
</feature>
<proteinExistence type="inferred from homology"/>
<organism evidence="6 7">
    <name type="scientific">Lysobacter cavernae</name>
    <dbReference type="NCBI Taxonomy" id="1685901"/>
    <lineage>
        <taxon>Bacteria</taxon>
        <taxon>Pseudomonadati</taxon>
        <taxon>Pseudomonadota</taxon>
        <taxon>Gammaproteobacteria</taxon>
        <taxon>Lysobacterales</taxon>
        <taxon>Lysobacteraceae</taxon>
        <taxon>Lysobacter</taxon>
    </lineage>
</organism>
<dbReference type="InterPro" id="IPR013324">
    <property type="entry name" value="RNA_pol_sigma_r3/r4-like"/>
</dbReference>
<reference evidence="7" key="1">
    <citation type="journal article" date="2019" name="Int. J. Syst. Evol. Microbiol.">
        <title>The Global Catalogue of Microorganisms (GCM) 10K type strain sequencing project: providing services to taxonomists for standard genome sequencing and annotation.</title>
        <authorList>
            <consortium name="The Broad Institute Genomics Platform"/>
            <consortium name="The Broad Institute Genome Sequencing Center for Infectious Disease"/>
            <person name="Wu L."/>
            <person name="Ma J."/>
        </authorList>
    </citation>
    <scope>NUCLEOTIDE SEQUENCE [LARGE SCALE GENOMIC DNA]</scope>
    <source>
        <strain evidence="7">KCTC 42875</strain>
    </source>
</reference>
<dbReference type="InterPro" id="IPR014284">
    <property type="entry name" value="RNA_pol_sigma-70_dom"/>
</dbReference>
<comment type="similarity">
    <text evidence="1">Belongs to the sigma-70 factor family. ECF subfamily.</text>
</comment>
<keyword evidence="3" id="KW-0731">Sigma factor</keyword>
<evidence type="ECO:0000313" key="6">
    <source>
        <dbReference type="EMBL" id="MFC3549935.1"/>
    </source>
</evidence>
<dbReference type="PANTHER" id="PTHR43133:SF63">
    <property type="entry name" value="RNA POLYMERASE SIGMA FACTOR FECI-RELATED"/>
    <property type="match status" value="1"/>
</dbReference>
<dbReference type="Gene3D" id="1.10.10.10">
    <property type="entry name" value="Winged helix-like DNA-binding domain superfamily/Winged helix DNA-binding domain"/>
    <property type="match status" value="1"/>
</dbReference>
<dbReference type="EMBL" id="JBHRXK010000001">
    <property type="protein sequence ID" value="MFC3549935.1"/>
    <property type="molecule type" value="Genomic_DNA"/>
</dbReference>
<dbReference type="PANTHER" id="PTHR43133">
    <property type="entry name" value="RNA POLYMERASE ECF-TYPE SIGMA FACTO"/>
    <property type="match status" value="1"/>
</dbReference>
<evidence type="ECO:0000256" key="3">
    <source>
        <dbReference type="ARBA" id="ARBA00023082"/>
    </source>
</evidence>
<dbReference type="CDD" id="cd06171">
    <property type="entry name" value="Sigma70_r4"/>
    <property type="match status" value="1"/>
</dbReference>
<dbReference type="InterPro" id="IPR036388">
    <property type="entry name" value="WH-like_DNA-bd_sf"/>
</dbReference>
<comment type="caution">
    <text evidence="6">The sequence shown here is derived from an EMBL/GenBank/DDBJ whole genome shotgun (WGS) entry which is preliminary data.</text>
</comment>
<dbReference type="Proteomes" id="UP001595740">
    <property type="component" value="Unassembled WGS sequence"/>
</dbReference>
<keyword evidence="2" id="KW-0805">Transcription regulation</keyword>
<protein>
    <submittedName>
        <fullName evidence="6">RNA polymerase sigma factor</fullName>
    </submittedName>
</protein>
<dbReference type="NCBIfam" id="TIGR02937">
    <property type="entry name" value="sigma70-ECF"/>
    <property type="match status" value="1"/>
</dbReference>
<evidence type="ECO:0000256" key="1">
    <source>
        <dbReference type="ARBA" id="ARBA00010641"/>
    </source>
</evidence>
<accession>A0ABV7RPR7</accession>
<keyword evidence="7" id="KW-1185">Reference proteome</keyword>
<evidence type="ECO:0000256" key="4">
    <source>
        <dbReference type="ARBA" id="ARBA00023163"/>
    </source>
</evidence>
<dbReference type="InterPro" id="IPR013249">
    <property type="entry name" value="RNA_pol_sigma70_r4_t2"/>
</dbReference>
<gene>
    <name evidence="6" type="ORF">ACFOLC_02795</name>
</gene>
<dbReference type="Pfam" id="PF08281">
    <property type="entry name" value="Sigma70_r4_2"/>
    <property type="match status" value="1"/>
</dbReference>
<sequence length="203" mass="22881">MASAGLRVNRFPVKALAPIGWTEDSGSSGSVDGDFDRFLREQRGPLIAFLGKRASEEDAKDIAQEAMVRLIRYRAQPPEQLKPLMYRIALNVLNDRGRRELSRHAAAHVSLDEDFHTLPSFEPAHDQRIAHEQELALVRAVILQLPERCRQVYLLNRIEGMSYSEIARHCGISVKAVEKHIGKALTLLRMKFKQSGIESEGTL</sequence>
<dbReference type="InterPro" id="IPR013325">
    <property type="entry name" value="RNA_pol_sigma_r2"/>
</dbReference>
<evidence type="ECO:0000259" key="5">
    <source>
        <dbReference type="Pfam" id="PF08281"/>
    </source>
</evidence>